<feature type="domain" description="DUF1648" evidence="2">
    <location>
        <begin position="13"/>
        <end position="59"/>
    </location>
</feature>
<evidence type="ECO:0000259" key="2">
    <source>
        <dbReference type="Pfam" id="PF07853"/>
    </source>
</evidence>
<name>A0A1F7VDM9_9BACT</name>
<proteinExistence type="predicted"/>
<keyword evidence="1" id="KW-0812">Transmembrane</keyword>
<sequence length="215" mass="24804">MKIRKSEIIVLCIVFLSFCISVYIYPQLPARVASHWDAQGQVNGYMPKFWGTFLMPVIALVLWVIFLVIPHIDPKKENIEKFRKYFDRFIVALFLFLLYLHGLTLYWNTGHSFHIIVYLTPAFAILFYIIGVLVSHAEMNWTIGIRTPWTLSSETVWKKTHTLTGKLFRASGVITLAGVLFPDFAIWFLLISVLASAVASTVYSYFAYRKEHVAD</sequence>
<evidence type="ECO:0000256" key="1">
    <source>
        <dbReference type="SAM" id="Phobius"/>
    </source>
</evidence>
<organism evidence="3 4">
    <name type="scientific">Candidatus Uhrbacteria bacterium RIFCSPLOWO2_02_FULL_49_11</name>
    <dbReference type="NCBI Taxonomy" id="1802409"/>
    <lineage>
        <taxon>Bacteria</taxon>
        <taxon>Candidatus Uhriibacteriota</taxon>
    </lineage>
</organism>
<dbReference type="PANTHER" id="PTHR37810:SF5">
    <property type="entry name" value="IMMUNITY PROTEIN SDPI"/>
    <property type="match status" value="1"/>
</dbReference>
<feature type="transmembrane region" description="Helical" evidence="1">
    <location>
        <begin position="7"/>
        <end position="26"/>
    </location>
</feature>
<dbReference type="EMBL" id="MGER01000018">
    <property type="protein sequence ID" value="OGL88662.1"/>
    <property type="molecule type" value="Genomic_DNA"/>
</dbReference>
<dbReference type="Proteomes" id="UP000178264">
    <property type="component" value="Unassembled WGS sequence"/>
</dbReference>
<comment type="caution">
    <text evidence="3">The sequence shown here is derived from an EMBL/GenBank/DDBJ whole genome shotgun (WGS) entry which is preliminary data.</text>
</comment>
<dbReference type="GO" id="GO:0009636">
    <property type="term" value="P:response to toxic substance"/>
    <property type="evidence" value="ECO:0007669"/>
    <property type="project" value="TreeGrafter"/>
</dbReference>
<dbReference type="PIRSF" id="PIRSF038959">
    <property type="entry name" value="SdpI"/>
    <property type="match status" value="1"/>
</dbReference>
<feature type="transmembrane region" description="Helical" evidence="1">
    <location>
        <begin position="187"/>
        <end position="208"/>
    </location>
</feature>
<evidence type="ECO:0000313" key="3">
    <source>
        <dbReference type="EMBL" id="OGL88662.1"/>
    </source>
</evidence>
<feature type="transmembrane region" description="Helical" evidence="1">
    <location>
        <begin position="113"/>
        <end position="134"/>
    </location>
</feature>
<accession>A0A1F7VDM9</accession>
<dbReference type="Pfam" id="PF07853">
    <property type="entry name" value="DUF1648"/>
    <property type="match status" value="1"/>
</dbReference>
<feature type="transmembrane region" description="Helical" evidence="1">
    <location>
        <begin position="163"/>
        <end position="181"/>
    </location>
</feature>
<dbReference type="Pfam" id="PF13630">
    <property type="entry name" value="SdpI"/>
    <property type="match status" value="1"/>
</dbReference>
<keyword evidence="1" id="KW-1133">Transmembrane helix</keyword>
<protein>
    <recommendedName>
        <fullName evidence="2">DUF1648 domain-containing protein</fullName>
    </recommendedName>
</protein>
<dbReference type="InterPro" id="IPR026272">
    <property type="entry name" value="SdpI"/>
</dbReference>
<dbReference type="PANTHER" id="PTHR37810">
    <property type="entry name" value="IMMUNITY PROTEIN SDPI"/>
    <property type="match status" value="1"/>
</dbReference>
<feature type="transmembrane region" description="Helical" evidence="1">
    <location>
        <begin position="89"/>
        <end position="107"/>
    </location>
</feature>
<gene>
    <name evidence="3" type="ORF">A3I42_01640</name>
</gene>
<keyword evidence="1" id="KW-0472">Membrane</keyword>
<feature type="transmembrane region" description="Helical" evidence="1">
    <location>
        <begin position="49"/>
        <end position="69"/>
    </location>
</feature>
<dbReference type="AlphaFoldDB" id="A0A1F7VDM9"/>
<reference evidence="3 4" key="1">
    <citation type="journal article" date="2016" name="Nat. Commun.">
        <title>Thousands of microbial genomes shed light on interconnected biogeochemical processes in an aquifer system.</title>
        <authorList>
            <person name="Anantharaman K."/>
            <person name="Brown C.T."/>
            <person name="Hug L.A."/>
            <person name="Sharon I."/>
            <person name="Castelle C.J."/>
            <person name="Probst A.J."/>
            <person name="Thomas B.C."/>
            <person name="Singh A."/>
            <person name="Wilkins M.J."/>
            <person name="Karaoz U."/>
            <person name="Brodie E.L."/>
            <person name="Williams K.H."/>
            <person name="Hubbard S.S."/>
            <person name="Banfield J.F."/>
        </authorList>
    </citation>
    <scope>NUCLEOTIDE SEQUENCE [LARGE SCALE GENOMIC DNA]</scope>
</reference>
<dbReference type="InterPro" id="IPR012867">
    <property type="entry name" value="DUF1648"/>
</dbReference>
<evidence type="ECO:0000313" key="4">
    <source>
        <dbReference type="Proteomes" id="UP000178264"/>
    </source>
</evidence>
<dbReference type="InterPro" id="IPR025962">
    <property type="entry name" value="SdpI/YhfL"/>
</dbReference>